<sequence>MKSLTIGEVLNRLKDEFSDITISKIRFLEAEGLISPDRTESGYRKFTGEDIDRLRYVLRAQRDRYLPLRVIKDELARLDAGLPVAGAPGEEPASAPSPSPDTGEASPPVDAPASVFDLPAAEVQLTSAELADATGLTGDEVTQLRDHGLLGPGPTHDGHDLQVAKLAASLLGGGLEVRHLRMYRQFADREAALAEQLVSPLLRQRNPDSRRSAVEQAERVVAAGGALHQALLARQLRALLGP</sequence>
<dbReference type="SUPFAM" id="SSF46955">
    <property type="entry name" value="Putative DNA-binding domain"/>
    <property type="match status" value="1"/>
</dbReference>
<keyword evidence="1" id="KW-0238">DNA-binding</keyword>
<evidence type="ECO:0000259" key="3">
    <source>
        <dbReference type="PROSITE" id="PS50937"/>
    </source>
</evidence>
<evidence type="ECO:0000256" key="2">
    <source>
        <dbReference type="SAM" id="MobiDB-lite"/>
    </source>
</evidence>
<dbReference type="PANTHER" id="PTHR30204">
    <property type="entry name" value="REDOX-CYCLING DRUG-SENSING TRANSCRIPTIONAL ACTIVATOR SOXR"/>
    <property type="match status" value="1"/>
</dbReference>
<dbReference type="AlphaFoldDB" id="A0A8J3A8T0"/>
<feature type="compositionally biased region" description="Low complexity" evidence="2">
    <location>
        <begin position="83"/>
        <end position="96"/>
    </location>
</feature>
<dbReference type="InterPro" id="IPR009061">
    <property type="entry name" value="DNA-bd_dom_put_sf"/>
</dbReference>
<dbReference type="OrthoDB" id="3191171at2"/>
<proteinExistence type="predicted"/>
<keyword evidence="5" id="KW-1185">Reference proteome</keyword>
<evidence type="ECO:0000313" key="4">
    <source>
        <dbReference type="EMBL" id="GGI04879.1"/>
    </source>
</evidence>
<dbReference type="PROSITE" id="PS50937">
    <property type="entry name" value="HTH_MERR_2"/>
    <property type="match status" value="1"/>
</dbReference>
<evidence type="ECO:0000313" key="5">
    <source>
        <dbReference type="Proteomes" id="UP000650511"/>
    </source>
</evidence>
<name>A0A8J3A8T0_9ACTN</name>
<feature type="region of interest" description="Disordered" evidence="2">
    <location>
        <begin position="83"/>
        <end position="113"/>
    </location>
</feature>
<dbReference type="RefSeq" id="WP_130649821.1">
    <property type="nucleotide sequence ID" value="NZ_BMHA01000003.1"/>
</dbReference>
<dbReference type="InterPro" id="IPR000551">
    <property type="entry name" value="MerR-type_HTH_dom"/>
</dbReference>
<dbReference type="Gene3D" id="1.10.1660.10">
    <property type="match status" value="1"/>
</dbReference>
<reference evidence="4" key="1">
    <citation type="journal article" date="2014" name="Int. J. Syst. Evol. Microbiol.">
        <title>Complete genome sequence of Corynebacterium casei LMG S-19264T (=DSM 44701T), isolated from a smear-ripened cheese.</title>
        <authorList>
            <consortium name="US DOE Joint Genome Institute (JGI-PGF)"/>
            <person name="Walter F."/>
            <person name="Albersmeier A."/>
            <person name="Kalinowski J."/>
            <person name="Ruckert C."/>
        </authorList>
    </citation>
    <scope>NUCLEOTIDE SEQUENCE</scope>
    <source>
        <strain evidence="4">CGMCC 1.14988</strain>
    </source>
</reference>
<gene>
    <name evidence="4" type="ORF">GCM10011354_11300</name>
</gene>
<dbReference type="InterPro" id="IPR047057">
    <property type="entry name" value="MerR_fam"/>
</dbReference>
<dbReference type="PANTHER" id="PTHR30204:SF89">
    <property type="entry name" value="HTH MERR-TYPE DOMAIN-CONTAINING PROTEIN"/>
    <property type="match status" value="1"/>
</dbReference>
<dbReference type="GO" id="GO:0003700">
    <property type="term" value="F:DNA-binding transcription factor activity"/>
    <property type="evidence" value="ECO:0007669"/>
    <property type="project" value="InterPro"/>
</dbReference>
<dbReference type="Pfam" id="PF13411">
    <property type="entry name" value="MerR_1"/>
    <property type="match status" value="1"/>
</dbReference>
<feature type="domain" description="HTH merR-type" evidence="3">
    <location>
        <begin position="16"/>
        <end position="78"/>
    </location>
</feature>
<dbReference type="EMBL" id="BMHA01000003">
    <property type="protein sequence ID" value="GGI04879.1"/>
    <property type="molecule type" value="Genomic_DNA"/>
</dbReference>
<evidence type="ECO:0000256" key="1">
    <source>
        <dbReference type="ARBA" id="ARBA00023125"/>
    </source>
</evidence>
<reference evidence="4" key="2">
    <citation type="submission" date="2020-09" db="EMBL/GenBank/DDBJ databases">
        <authorList>
            <person name="Sun Q."/>
            <person name="Zhou Y."/>
        </authorList>
    </citation>
    <scope>NUCLEOTIDE SEQUENCE</scope>
    <source>
        <strain evidence="4">CGMCC 1.14988</strain>
    </source>
</reference>
<protein>
    <submittedName>
        <fullName evidence="4">MerR family transcriptional regulator</fullName>
    </submittedName>
</protein>
<accession>A0A8J3A8T0</accession>
<comment type="caution">
    <text evidence="4">The sequence shown here is derived from an EMBL/GenBank/DDBJ whole genome shotgun (WGS) entry which is preliminary data.</text>
</comment>
<dbReference type="Proteomes" id="UP000650511">
    <property type="component" value="Unassembled WGS sequence"/>
</dbReference>
<dbReference type="CDD" id="cd00592">
    <property type="entry name" value="HTH_MerR-like"/>
    <property type="match status" value="1"/>
</dbReference>
<organism evidence="4 5">
    <name type="scientific">Egicoccus halophilus</name>
    <dbReference type="NCBI Taxonomy" id="1670830"/>
    <lineage>
        <taxon>Bacteria</taxon>
        <taxon>Bacillati</taxon>
        <taxon>Actinomycetota</taxon>
        <taxon>Nitriliruptoria</taxon>
        <taxon>Egicoccales</taxon>
        <taxon>Egicoccaceae</taxon>
        <taxon>Egicoccus</taxon>
    </lineage>
</organism>
<dbReference type="GO" id="GO:0003677">
    <property type="term" value="F:DNA binding"/>
    <property type="evidence" value="ECO:0007669"/>
    <property type="project" value="UniProtKB-KW"/>
</dbReference>
<dbReference type="SMART" id="SM00422">
    <property type="entry name" value="HTH_MERR"/>
    <property type="match status" value="1"/>
</dbReference>